<evidence type="ECO:0000313" key="1">
    <source>
        <dbReference type="EMBL" id="KDQ58924.1"/>
    </source>
</evidence>
<protein>
    <submittedName>
        <fullName evidence="1">Uncharacterized protein</fullName>
    </submittedName>
</protein>
<keyword evidence="2" id="KW-1185">Reference proteome</keyword>
<evidence type="ECO:0000313" key="2">
    <source>
        <dbReference type="Proteomes" id="UP000027265"/>
    </source>
</evidence>
<dbReference type="EMBL" id="KL197716">
    <property type="protein sequence ID" value="KDQ58924.1"/>
    <property type="molecule type" value="Genomic_DNA"/>
</dbReference>
<accession>A0A067PW56</accession>
<dbReference type="InParanoid" id="A0A067PW56"/>
<dbReference type="Proteomes" id="UP000027265">
    <property type="component" value="Unassembled WGS sequence"/>
</dbReference>
<organism evidence="1 2">
    <name type="scientific">Jaapia argillacea MUCL 33604</name>
    <dbReference type="NCBI Taxonomy" id="933084"/>
    <lineage>
        <taxon>Eukaryota</taxon>
        <taxon>Fungi</taxon>
        <taxon>Dikarya</taxon>
        <taxon>Basidiomycota</taxon>
        <taxon>Agaricomycotina</taxon>
        <taxon>Agaricomycetes</taxon>
        <taxon>Agaricomycetidae</taxon>
        <taxon>Jaapiales</taxon>
        <taxon>Jaapiaceae</taxon>
        <taxon>Jaapia</taxon>
    </lineage>
</organism>
<dbReference type="HOGENOM" id="CLU_2942081_0_0_1"/>
<name>A0A067PW56_9AGAM</name>
<sequence>MARFRYNSLIECLATGVLDVKPNCALGLTSGTDSEVFTASSASLRATLPNSGTHTQARSN</sequence>
<proteinExistence type="predicted"/>
<gene>
    <name evidence="1" type="ORF">JAAARDRAFT_192497</name>
</gene>
<reference evidence="2" key="1">
    <citation type="journal article" date="2014" name="Proc. Natl. Acad. Sci. U.S.A.">
        <title>Extensive sampling of basidiomycete genomes demonstrates inadequacy of the white-rot/brown-rot paradigm for wood decay fungi.</title>
        <authorList>
            <person name="Riley R."/>
            <person name="Salamov A.A."/>
            <person name="Brown D.W."/>
            <person name="Nagy L.G."/>
            <person name="Floudas D."/>
            <person name="Held B.W."/>
            <person name="Levasseur A."/>
            <person name="Lombard V."/>
            <person name="Morin E."/>
            <person name="Otillar R."/>
            <person name="Lindquist E.A."/>
            <person name="Sun H."/>
            <person name="LaButti K.M."/>
            <person name="Schmutz J."/>
            <person name="Jabbour D."/>
            <person name="Luo H."/>
            <person name="Baker S.E."/>
            <person name="Pisabarro A.G."/>
            <person name="Walton J.D."/>
            <person name="Blanchette R.A."/>
            <person name="Henrissat B."/>
            <person name="Martin F."/>
            <person name="Cullen D."/>
            <person name="Hibbett D.S."/>
            <person name="Grigoriev I.V."/>
        </authorList>
    </citation>
    <scope>NUCLEOTIDE SEQUENCE [LARGE SCALE GENOMIC DNA]</scope>
    <source>
        <strain evidence="2">MUCL 33604</strain>
    </source>
</reference>
<dbReference type="AlphaFoldDB" id="A0A067PW56"/>